<evidence type="ECO:0000256" key="7">
    <source>
        <dbReference type="ARBA" id="ARBA00023018"/>
    </source>
</evidence>
<dbReference type="CDD" id="cd18991">
    <property type="entry name" value="LGIC_ECD_GlyR"/>
    <property type="match status" value="1"/>
</dbReference>
<dbReference type="FunFam" id="1.20.58.390:FF:000067">
    <property type="entry name" value="Glycine receptor subunit alpha-2"/>
    <property type="match status" value="1"/>
</dbReference>
<sequence>MYGLRNISIVFIVLTTLPYFLHCQHVLNSYNKTRQEVLKALLNESRYDSKLSPEFEDDIPTNVTIQIYIMSINTLTEVTMDYTMTIFLRQKWADKRLAYQPVKGMTMLELNSRMIEKVWVPDTIFSNEKTANFHEVTVPNRLMQLYPNGTVFYSVRVSMTLSCDMKLVAYPLDSQHCLIAIESYSYSTENVVFQWHPNEAIRMMSDRLLPQFFFSDDVTFESHCTRTYGESGTFSCLEAKLHLTRNNGYYIAQIFIPSILIVALSWVSFWVDAEATPARVSLGVLTVLTITTQSSGARSALPRVSYIKAIDVWMSTCLIFVFASLLEYACVNVLTRKRRSRMMSALQLEPDGMLVTKSLPATNIRKSGMVVFGHSKKAKMVDKISRVTFPATFVIFNVGFWTYFKLHNPG</sequence>
<dbReference type="GO" id="GO:0004888">
    <property type="term" value="F:transmembrane signaling receptor activity"/>
    <property type="evidence" value="ECO:0007669"/>
    <property type="project" value="InterPro"/>
</dbReference>
<evidence type="ECO:0000256" key="5">
    <source>
        <dbReference type="ARBA" id="ARBA00022729"/>
    </source>
</evidence>
<feature type="chain" id="PRO_5022270808" description="Gamma-aminobutyric acid receptor subunit beta" evidence="20">
    <location>
        <begin position="24"/>
        <end position="410"/>
    </location>
</feature>
<dbReference type="PANTHER" id="PTHR18945">
    <property type="entry name" value="NEUROTRANSMITTER GATED ION CHANNEL"/>
    <property type="match status" value="1"/>
</dbReference>
<dbReference type="GO" id="GO:0034707">
    <property type="term" value="C:chloride channel complex"/>
    <property type="evidence" value="ECO:0007669"/>
    <property type="project" value="UniProtKB-KW"/>
</dbReference>
<dbReference type="Gene3D" id="2.70.170.10">
    <property type="entry name" value="Neurotransmitter-gated ion-channel ligand-binding domain"/>
    <property type="match status" value="1"/>
</dbReference>
<comment type="caution">
    <text evidence="23">The sequence shown here is derived from an EMBL/GenBank/DDBJ whole genome shotgun (WGS) entry which is preliminary data.</text>
</comment>
<keyword evidence="3" id="KW-1003">Cell membrane</keyword>
<keyword evidence="12" id="KW-0869">Chloride channel</keyword>
<keyword evidence="17 20" id="KW-0407">Ion channel</keyword>
<dbReference type="GO" id="GO:0005230">
    <property type="term" value="F:extracellular ligand-gated monoatomic ion channel activity"/>
    <property type="evidence" value="ECO:0007669"/>
    <property type="project" value="InterPro"/>
</dbReference>
<evidence type="ECO:0000256" key="11">
    <source>
        <dbReference type="ARBA" id="ARBA00023170"/>
    </source>
</evidence>
<feature type="domain" description="Neurotransmitter-gated ion-channel transmembrane" evidence="22">
    <location>
        <begin position="255"/>
        <end position="343"/>
    </location>
</feature>
<dbReference type="Proteomes" id="UP000242188">
    <property type="component" value="Unassembled WGS sequence"/>
</dbReference>
<dbReference type="Pfam" id="PF02932">
    <property type="entry name" value="Neur_chan_memb"/>
    <property type="match status" value="1"/>
</dbReference>
<evidence type="ECO:0000256" key="2">
    <source>
        <dbReference type="ARBA" id="ARBA00022448"/>
    </source>
</evidence>
<evidence type="ECO:0000256" key="14">
    <source>
        <dbReference type="ARBA" id="ARBA00023214"/>
    </source>
</evidence>
<evidence type="ECO:0000259" key="22">
    <source>
        <dbReference type="Pfam" id="PF02932"/>
    </source>
</evidence>
<evidence type="ECO:0000256" key="13">
    <source>
        <dbReference type="ARBA" id="ARBA00023180"/>
    </source>
</evidence>
<dbReference type="InterPro" id="IPR006202">
    <property type="entry name" value="Neur_chan_lig-bd"/>
</dbReference>
<feature type="transmembrane region" description="Helical" evidence="20">
    <location>
        <begin position="312"/>
        <end position="334"/>
    </location>
</feature>
<evidence type="ECO:0000313" key="23">
    <source>
        <dbReference type="EMBL" id="OWF45322.1"/>
    </source>
</evidence>
<keyword evidence="16" id="KW-1071">Ligand-gated ion channel</keyword>
<name>A0A210Q9A0_MIZYE</name>
<keyword evidence="10" id="KW-1015">Disulfide bond</keyword>
<evidence type="ECO:0000256" key="1">
    <source>
        <dbReference type="ARBA" id="ARBA00010180"/>
    </source>
</evidence>
<comment type="similarity">
    <text evidence="1">Belongs to the ligand-gated ion channel (TC 1.A.9) family. Gamma-aminobutyric acid receptor (TC 1.A.9.5) subfamily.</text>
</comment>
<keyword evidence="7" id="KW-0770">Synapse</keyword>
<keyword evidence="13" id="KW-0325">Glycoprotein</keyword>
<evidence type="ECO:0000256" key="16">
    <source>
        <dbReference type="ARBA" id="ARBA00023286"/>
    </source>
</evidence>
<keyword evidence="24" id="KW-1185">Reference proteome</keyword>
<evidence type="ECO:0000256" key="4">
    <source>
        <dbReference type="ARBA" id="ARBA00022692"/>
    </source>
</evidence>
<dbReference type="SUPFAM" id="SSF63712">
    <property type="entry name" value="Nicotinic receptor ligand binding domain-like"/>
    <property type="match status" value="1"/>
</dbReference>
<keyword evidence="4 20" id="KW-0812">Transmembrane</keyword>
<dbReference type="PROSITE" id="PS00236">
    <property type="entry name" value="NEUROTR_ION_CHANNEL"/>
    <property type="match status" value="1"/>
</dbReference>
<dbReference type="PRINTS" id="PR00252">
    <property type="entry name" value="NRIONCHANNEL"/>
</dbReference>
<keyword evidence="2 20" id="KW-0813">Transport</keyword>
<accession>A0A210Q9A0</accession>
<keyword evidence="6 20" id="KW-1133">Transmembrane helix</keyword>
<comment type="caution">
    <text evidence="20">Lacks conserved residue(s) required for the propagation of feature annotation.</text>
</comment>
<evidence type="ECO:0000256" key="15">
    <source>
        <dbReference type="ARBA" id="ARBA00023257"/>
    </source>
</evidence>
<evidence type="ECO:0000256" key="8">
    <source>
        <dbReference type="ARBA" id="ARBA00023065"/>
    </source>
</evidence>
<dbReference type="STRING" id="6573.A0A210Q9A0"/>
<evidence type="ECO:0000256" key="20">
    <source>
        <dbReference type="RuleBase" id="RU000687"/>
    </source>
</evidence>
<organism evidence="23 24">
    <name type="scientific">Mizuhopecten yessoensis</name>
    <name type="common">Japanese scallop</name>
    <name type="synonym">Patinopecten yessoensis</name>
    <dbReference type="NCBI Taxonomy" id="6573"/>
    <lineage>
        <taxon>Eukaryota</taxon>
        <taxon>Metazoa</taxon>
        <taxon>Spiralia</taxon>
        <taxon>Lophotrochozoa</taxon>
        <taxon>Mollusca</taxon>
        <taxon>Bivalvia</taxon>
        <taxon>Autobranchia</taxon>
        <taxon>Pteriomorphia</taxon>
        <taxon>Pectinida</taxon>
        <taxon>Pectinoidea</taxon>
        <taxon>Pectinidae</taxon>
        <taxon>Mizuhopecten</taxon>
    </lineage>
</organism>
<dbReference type="FunFam" id="2.70.170.10:FF:000021">
    <property type="entry name" value="Gamma-aminobutyric acid receptor isoform 3b"/>
    <property type="match status" value="1"/>
</dbReference>
<dbReference type="PRINTS" id="PR00253">
    <property type="entry name" value="GABAARECEPTR"/>
</dbReference>
<dbReference type="AlphaFoldDB" id="A0A210Q9A0"/>
<evidence type="ECO:0000256" key="17">
    <source>
        <dbReference type="ARBA" id="ARBA00023303"/>
    </source>
</evidence>
<evidence type="ECO:0000256" key="19">
    <source>
        <dbReference type="ARBA" id="ARBA00071250"/>
    </source>
</evidence>
<dbReference type="InterPro" id="IPR036719">
    <property type="entry name" value="Neuro-gated_channel_TM_sf"/>
</dbReference>
<keyword evidence="5 20" id="KW-0732">Signal</keyword>
<reference evidence="23 24" key="1">
    <citation type="journal article" date="2017" name="Nat. Ecol. Evol.">
        <title>Scallop genome provides insights into evolution of bilaterian karyotype and development.</title>
        <authorList>
            <person name="Wang S."/>
            <person name="Zhang J."/>
            <person name="Jiao W."/>
            <person name="Li J."/>
            <person name="Xun X."/>
            <person name="Sun Y."/>
            <person name="Guo X."/>
            <person name="Huan P."/>
            <person name="Dong B."/>
            <person name="Zhang L."/>
            <person name="Hu X."/>
            <person name="Sun X."/>
            <person name="Wang J."/>
            <person name="Zhao C."/>
            <person name="Wang Y."/>
            <person name="Wang D."/>
            <person name="Huang X."/>
            <person name="Wang R."/>
            <person name="Lv J."/>
            <person name="Li Y."/>
            <person name="Zhang Z."/>
            <person name="Liu B."/>
            <person name="Lu W."/>
            <person name="Hui Y."/>
            <person name="Liang J."/>
            <person name="Zhou Z."/>
            <person name="Hou R."/>
            <person name="Li X."/>
            <person name="Liu Y."/>
            <person name="Li H."/>
            <person name="Ning X."/>
            <person name="Lin Y."/>
            <person name="Zhao L."/>
            <person name="Xing Q."/>
            <person name="Dou J."/>
            <person name="Li Y."/>
            <person name="Mao J."/>
            <person name="Guo H."/>
            <person name="Dou H."/>
            <person name="Li T."/>
            <person name="Mu C."/>
            <person name="Jiang W."/>
            <person name="Fu Q."/>
            <person name="Fu X."/>
            <person name="Miao Y."/>
            <person name="Liu J."/>
            <person name="Yu Q."/>
            <person name="Li R."/>
            <person name="Liao H."/>
            <person name="Li X."/>
            <person name="Kong Y."/>
            <person name="Jiang Z."/>
            <person name="Chourrout D."/>
            <person name="Li R."/>
            <person name="Bao Z."/>
        </authorList>
    </citation>
    <scope>NUCLEOTIDE SEQUENCE [LARGE SCALE GENOMIC DNA]</scope>
    <source>
        <strain evidence="23 24">PY_sf001</strain>
    </source>
</reference>
<evidence type="ECO:0000256" key="3">
    <source>
        <dbReference type="ARBA" id="ARBA00022475"/>
    </source>
</evidence>
<evidence type="ECO:0000259" key="21">
    <source>
        <dbReference type="Pfam" id="PF02931"/>
    </source>
</evidence>
<dbReference type="EMBL" id="NEDP02004526">
    <property type="protein sequence ID" value="OWF45322.1"/>
    <property type="molecule type" value="Genomic_DNA"/>
</dbReference>
<feature type="transmembrane region" description="Helical" evidence="20">
    <location>
        <begin position="249"/>
        <end position="271"/>
    </location>
</feature>
<evidence type="ECO:0000256" key="12">
    <source>
        <dbReference type="ARBA" id="ARBA00023173"/>
    </source>
</evidence>
<keyword evidence="8 20" id="KW-0406">Ion transport</keyword>
<evidence type="ECO:0000256" key="18">
    <source>
        <dbReference type="ARBA" id="ARBA00034104"/>
    </source>
</evidence>
<dbReference type="GO" id="GO:0045211">
    <property type="term" value="C:postsynaptic membrane"/>
    <property type="evidence" value="ECO:0007669"/>
    <property type="project" value="UniProtKB-SubCell"/>
</dbReference>
<keyword evidence="11 23" id="KW-0675">Receptor</keyword>
<keyword evidence="14" id="KW-0868">Chloride</keyword>
<keyword evidence="9 20" id="KW-0472">Membrane</keyword>
<feature type="transmembrane region" description="Helical" evidence="20">
    <location>
        <begin position="384"/>
        <end position="404"/>
    </location>
</feature>
<dbReference type="GO" id="GO:0005254">
    <property type="term" value="F:chloride channel activity"/>
    <property type="evidence" value="ECO:0007669"/>
    <property type="project" value="UniProtKB-KW"/>
</dbReference>
<protein>
    <recommendedName>
        <fullName evidence="19">Gamma-aminobutyric acid receptor subunit beta</fullName>
    </recommendedName>
</protein>
<dbReference type="CDD" id="cd19049">
    <property type="entry name" value="LGIC_TM_anion"/>
    <property type="match status" value="1"/>
</dbReference>
<comment type="subcellular location">
    <subcellularLocation>
        <location evidence="18">Postsynaptic cell membrane</location>
        <topology evidence="18">Multi-pass membrane protein</topology>
    </subcellularLocation>
</comment>
<dbReference type="InterPro" id="IPR006201">
    <property type="entry name" value="Neur_channel"/>
</dbReference>
<feature type="domain" description="Neurotransmitter-gated ion-channel ligand-binding" evidence="21">
    <location>
        <begin position="36"/>
        <end position="246"/>
    </location>
</feature>
<dbReference type="NCBIfam" id="TIGR00860">
    <property type="entry name" value="LIC"/>
    <property type="match status" value="1"/>
</dbReference>
<dbReference type="InterPro" id="IPR018000">
    <property type="entry name" value="Neurotransmitter_ion_chnl_CS"/>
</dbReference>
<evidence type="ECO:0000313" key="24">
    <source>
        <dbReference type="Proteomes" id="UP000242188"/>
    </source>
</evidence>
<proteinExistence type="inferred from homology"/>
<dbReference type="Gene3D" id="1.20.58.390">
    <property type="entry name" value="Neurotransmitter-gated ion-channel transmembrane domain"/>
    <property type="match status" value="1"/>
</dbReference>
<dbReference type="Pfam" id="PF02931">
    <property type="entry name" value="Neur_chan_LBD"/>
    <property type="match status" value="1"/>
</dbReference>
<evidence type="ECO:0000256" key="6">
    <source>
        <dbReference type="ARBA" id="ARBA00022989"/>
    </source>
</evidence>
<dbReference type="InterPro" id="IPR036734">
    <property type="entry name" value="Neur_chan_lig-bd_sf"/>
</dbReference>
<evidence type="ECO:0000256" key="9">
    <source>
        <dbReference type="ARBA" id="ARBA00023136"/>
    </source>
</evidence>
<dbReference type="InterPro" id="IPR006028">
    <property type="entry name" value="GABAA/Glycine_rcpt"/>
</dbReference>
<dbReference type="InterPro" id="IPR006029">
    <property type="entry name" value="Neurotrans-gated_channel_TM"/>
</dbReference>
<keyword evidence="15" id="KW-0628">Postsynaptic cell membrane</keyword>
<gene>
    <name evidence="23" type="ORF">KP79_PYT12768</name>
</gene>
<dbReference type="SUPFAM" id="SSF90112">
    <property type="entry name" value="Neurotransmitter-gated ion-channel transmembrane pore"/>
    <property type="match status" value="1"/>
</dbReference>
<evidence type="ECO:0000256" key="10">
    <source>
        <dbReference type="ARBA" id="ARBA00023157"/>
    </source>
</evidence>
<feature type="signal peptide" evidence="20">
    <location>
        <begin position="1"/>
        <end position="23"/>
    </location>
</feature>
<dbReference type="InterPro" id="IPR038050">
    <property type="entry name" value="Neuro_actylchol_rec"/>
</dbReference>
<dbReference type="OrthoDB" id="407674at2759"/>